<feature type="domain" description="CWH43-like N-terminal" evidence="7">
    <location>
        <begin position="40"/>
        <end position="258"/>
    </location>
</feature>
<evidence type="ECO:0000256" key="4">
    <source>
        <dbReference type="ARBA" id="ARBA00022989"/>
    </source>
</evidence>
<keyword evidence="9" id="KW-1185">Reference proteome</keyword>
<dbReference type="EMBL" id="SJOL01004228">
    <property type="protein sequence ID" value="TGZ71901.1"/>
    <property type="molecule type" value="Genomic_DNA"/>
</dbReference>
<proteinExistence type="inferred from homology"/>
<evidence type="ECO:0000256" key="6">
    <source>
        <dbReference type="SAM" id="Phobius"/>
    </source>
</evidence>
<evidence type="ECO:0000256" key="2">
    <source>
        <dbReference type="ARBA" id="ARBA00006565"/>
    </source>
</evidence>
<dbReference type="AlphaFoldDB" id="A0A4S2M676"/>
<dbReference type="Proteomes" id="UP000308267">
    <property type="component" value="Unassembled WGS sequence"/>
</dbReference>
<evidence type="ECO:0000313" key="9">
    <source>
        <dbReference type="Proteomes" id="UP000308267"/>
    </source>
</evidence>
<dbReference type="GO" id="GO:0012505">
    <property type="term" value="C:endomembrane system"/>
    <property type="evidence" value="ECO:0007669"/>
    <property type="project" value="UniProtKB-SubCell"/>
</dbReference>
<dbReference type="InterPro" id="IPR019402">
    <property type="entry name" value="CWH43_N"/>
</dbReference>
<organism evidence="8 9">
    <name type="scientific">Opisthorchis felineus</name>
    <dbReference type="NCBI Taxonomy" id="147828"/>
    <lineage>
        <taxon>Eukaryota</taxon>
        <taxon>Metazoa</taxon>
        <taxon>Spiralia</taxon>
        <taxon>Lophotrochozoa</taxon>
        <taxon>Platyhelminthes</taxon>
        <taxon>Trematoda</taxon>
        <taxon>Digenea</taxon>
        <taxon>Opisthorchiida</taxon>
        <taxon>Opisthorchiata</taxon>
        <taxon>Opisthorchiidae</taxon>
        <taxon>Opisthorchis</taxon>
    </lineage>
</organism>
<name>A0A4S2M676_OPIFE</name>
<accession>A0A4S2M676</accession>
<evidence type="ECO:0000259" key="7">
    <source>
        <dbReference type="Pfam" id="PF10277"/>
    </source>
</evidence>
<gene>
    <name evidence="8" type="ORF">CRM22_002392</name>
</gene>
<feature type="transmembrane region" description="Helical" evidence="6">
    <location>
        <begin position="185"/>
        <end position="208"/>
    </location>
</feature>
<reference evidence="8 9" key="1">
    <citation type="journal article" date="2019" name="BMC Genomics">
        <title>New insights from Opisthorchis felineus genome: update on genomics of the epidemiologically important liver flukes.</title>
        <authorList>
            <person name="Ershov N.I."/>
            <person name="Mordvinov V.A."/>
            <person name="Prokhortchouk E.B."/>
            <person name="Pakharukova M.Y."/>
            <person name="Gunbin K.V."/>
            <person name="Ustyantsev K."/>
            <person name="Genaev M.A."/>
            <person name="Blinov A.G."/>
            <person name="Mazur A."/>
            <person name="Boulygina E."/>
            <person name="Tsygankova S."/>
            <person name="Khrameeva E."/>
            <person name="Chekanov N."/>
            <person name="Fan G."/>
            <person name="Xiao A."/>
            <person name="Zhang H."/>
            <person name="Xu X."/>
            <person name="Yang H."/>
            <person name="Solovyev V."/>
            <person name="Lee S.M."/>
            <person name="Liu X."/>
            <person name="Afonnikov D.A."/>
            <person name="Skryabin K.G."/>
        </authorList>
    </citation>
    <scope>NUCLEOTIDE SEQUENCE [LARGE SCALE GENOMIC DNA]</scope>
    <source>
        <strain evidence="8">AK-0245</strain>
        <tissue evidence="8">Whole organism</tissue>
    </source>
</reference>
<evidence type="ECO:0000256" key="1">
    <source>
        <dbReference type="ARBA" id="ARBA00004127"/>
    </source>
</evidence>
<dbReference type="InterPro" id="IPR050911">
    <property type="entry name" value="DRAM/TMEM150_Autophagy_Mod"/>
</dbReference>
<comment type="caution">
    <text evidence="8">The sequence shown here is derived from an EMBL/GenBank/DDBJ whole genome shotgun (WGS) entry which is preliminary data.</text>
</comment>
<feature type="transmembrane region" description="Helical" evidence="6">
    <location>
        <begin position="127"/>
        <end position="145"/>
    </location>
</feature>
<keyword evidence="3 6" id="KW-0812">Transmembrane</keyword>
<dbReference type="Pfam" id="PF10277">
    <property type="entry name" value="Frag1"/>
    <property type="match status" value="1"/>
</dbReference>
<comment type="similarity">
    <text evidence="2">Belongs to the DRAM/TMEM150 family.</text>
</comment>
<evidence type="ECO:0000256" key="5">
    <source>
        <dbReference type="ARBA" id="ARBA00023136"/>
    </source>
</evidence>
<keyword evidence="5 6" id="KW-0472">Membrane</keyword>
<feature type="transmembrane region" description="Helical" evidence="6">
    <location>
        <begin position="151"/>
        <end position="173"/>
    </location>
</feature>
<sequence>MRVAPLSDQRGTSVSVLLYKSVHLAGEPDYAMCSRIFGLHIVPILLCFLMGLAFVISYAMAATLDHISILFPYISDTGTWVPESCIFGQLLNMAATLSAVSAYLWYKQANARLIVSLRPLMRCRCRAALCFGLLSSLGISLVANFQETAVWAVHLTGAALLYCCGLVYFAIVTNVSHHYLDSKQWALRVVLCSCATISAIILPVAGTVARFRYDGKNIRKWTPEDRGYVYHAVSSFAEWVLAICCLGFSLTMVAELKDYSILAVKLKNHRTRHSRESTITLTE</sequence>
<comment type="subcellular location">
    <subcellularLocation>
        <location evidence="1">Endomembrane system</location>
        <topology evidence="1">Multi-pass membrane protein</topology>
    </subcellularLocation>
</comment>
<evidence type="ECO:0000313" key="8">
    <source>
        <dbReference type="EMBL" id="TGZ71901.1"/>
    </source>
</evidence>
<dbReference type="OrthoDB" id="191706at2759"/>
<dbReference type="PANTHER" id="PTHR21324">
    <property type="entry name" value="FASTING-INDUCIBLE INTEGRAL MEMBRANE PROTEIN TM6P1-RELATED"/>
    <property type="match status" value="1"/>
</dbReference>
<keyword evidence="4 6" id="KW-1133">Transmembrane helix</keyword>
<protein>
    <recommendedName>
        <fullName evidence="7">CWH43-like N-terminal domain-containing protein</fullName>
    </recommendedName>
</protein>
<feature type="transmembrane region" description="Helical" evidence="6">
    <location>
        <begin position="228"/>
        <end position="250"/>
    </location>
</feature>
<evidence type="ECO:0000256" key="3">
    <source>
        <dbReference type="ARBA" id="ARBA00022692"/>
    </source>
</evidence>
<feature type="transmembrane region" description="Helical" evidence="6">
    <location>
        <begin position="86"/>
        <end position="106"/>
    </location>
</feature>
<dbReference type="PANTHER" id="PTHR21324:SF2">
    <property type="entry name" value="EG:22E5.9 PROTEIN"/>
    <property type="match status" value="1"/>
</dbReference>
<feature type="transmembrane region" description="Helical" evidence="6">
    <location>
        <begin position="41"/>
        <end position="74"/>
    </location>
</feature>